<accession>A0A653BRK1</accession>
<evidence type="ECO:0000256" key="14">
    <source>
        <dbReference type="SAM" id="MobiDB-lite"/>
    </source>
</evidence>
<feature type="region of interest" description="Disordered" evidence="14">
    <location>
        <begin position="70"/>
        <end position="89"/>
    </location>
</feature>
<organism evidence="16 17">
    <name type="scientific">Callosobruchus maculatus</name>
    <name type="common">Southern cowpea weevil</name>
    <name type="synonym">Pulse bruchid</name>
    <dbReference type="NCBI Taxonomy" id="64391"/>
    <lineage>
        <taxon>Eukaryota</taxon>
        <taxon>Metazoa</taxon>
        <taxon>Ecdysozoa</taxon>
        <taxon>Arthropoda</taxon>
        <taxon>Hexapoda</taxon>
        <taxon>Insecta</taxon>
        <taxon>Pterygota</taxon>
        <taxon>Neoptera</taxon>
        <taxon>Endopterygota</taxon>
        <taxon>Coleoptera</taxon>
        <taxon>Polyphaga</taxon>
        <taxon>Cucujiformia</taxon>
        <taxon>Chrysomeloidea</taxon>
        <taxon>Chrysomelidae</taxon>
        <taxon>Bruchinae</taxon>
        <taxon>Bruchini</taxon>
        <taxon>Callosobruchus</taxon>
    </lineage>
</organism>
<keyword evidence="17" id="KW-1185">Reference proteome</keyword>
<feature type="domain" description="RRM" evidence="15">
    <location>
        <begin position="157"/>
        <end position="227"/>
    </location>
</feature>
<evidence type="ECO:0000256" key="11">
    <source>
        <dbReference type="ARBA" id="ARBA00054796"/>
    </source>
</evidence>
<dbReference type="InterPro" id="IPR033102">
    <property type="entry name" value="NELFE"/>
</dbReference>
<dbReference type="EMBL" id="CAACVG010004144">
    <property type="protein sequence ID" value="VEN38165.1"/>
    <property type="molecule type" value="Genomic_DNA"/>
</dbReference>
<dbReference type="InterPro" id="IPR000504">
    <property type="entry name" value="RRM_dom"/>
</dbReference>
<evidence type="ECO:0000256" key="5">
    <source>
        <dbReference type="ARBA" id="ARBA00022454"/>
    </source>
</evidence>
<dbReference type="InterPro" id="IPR012677">
    <property type="entry name" value="Nucleotide-bd_a/b_plait_sf"/>
</dbReference>
<evidence type="ECO:0000256" key="10">
    <source>
        <dbReference type="ARBA" id="ARBA00023242"/>
    </source>
</evidence>
<name>A0A653BRK1_CALMS</name>
<dbReference type="PANTHER" id="PTHR17250:SF0">
    <property type="entry name" value="NEGATIVE ELONGATION FACTOR E"/>
    <property type="match status" value="1"/>
</dbReference>
<keyword evidence="6" id="KW-0678">Repressor</keyword>
<evidence type="ECO:0000256" key="4">
    <source>
        <dbReference type="ARBA" id="ARBA00014464"/>
    </source>
</evidence>
<dbReference type="AlphaFoldDB" id="A0A653BRK1"/>
<keyword evidence="10" id="KW-0539">Nucleus</keyword>
<dbReference type="GO" id="GO:0005694">
    <property type="term" value="C:chromosome"/>
    <property type="evidence" value="ECO:0007669"/>
    <property type="project" value="UniProtKB-SubCell"/>
</dbReference>
<keyword evidence="7 13" id="KW-0694">RNA-binding</keyword>
<evidence type="ECO:0000313" key="17">
    <source>
        <dbReference type="Proteomes" id="UP000410492"/>
    </source>
</evidence>
<dbReference type="Gene3D" id="3.30.70.330">
    <property type="match status" value="1"/>
</dbReference>
<dbReference type="FunFam" id="3.30.70.330:FF:000448">
    <property type="entry name" value="Negative elongation factor E"/>
    <property type="match status" value="1"/>
</dbReference>
<keyword evidence="9" id="KW-0804">Transcription</keyword>
<comment type="similarity">
    <text evidence="3">Belongs to the RRM NELF-E family.</text>
</comment>
<dbReference type="OrthoDB" id="378874at2759"/>
<comment type="subunit">
    <text evidence="12">Component of the NELF complex, which is at least composed of TH1/NELF-D and NELF-E.</text>
</comment>
<dbReference type="PROSITE" id="PS50102">
    <property type="entry name" value="RRM"/>
    <property type="match status" value="1"/>
</dbReference>
<comment type="subcellular location">
    <subcellularLocation>
        <location evidence="2">Chromosome</location>
    </subcellularLocation>
    <subcellularLocation>
        <location evidence="1">Nucleus</location>
    </subcellularLocation>
</comment>
<feature type="region of interest" description="Disordered" evidence="14">
    <location>
        <begin position="30"/>
        <end position="54"/>
    </location>
</feature>
<evidence type="ECO:0000259" key="15">
    <source>
        <dbReference type="PROSITE" id="PS50102"/>
    </source>
</evidence>
<dbReference type="Pfam" id="PF00076">
    <property type="entry name" value="RRM_1"/>
    <property type="match status" value="1"/>
</dbReference>
<dbReference type="InterPro" id="IPR034637">
    <property type="entry name" value="NELFE_RRM"/>
</dbReference>
<evidence type="ECO:0000313" key="16">
    <source>
        <dbReference type="EMBL" id="VEN38165.1"/>
    </source>
</evidence>
<dbReference type="InterPro" id="IPR035979">
    <property type="entry name" value="RBD_domain_sf"/>
</dbReference>
<gene>
    <name evidence="16" type="ORF">CALMAC_LOCUS3159</name>
</gene>
<dbReference type="GO" id="GO:0034244">
    <property type="term" value="P:negative regulation of transcription elongation by RNA polymerase II"/>
    <property type="evidence" value="ECO:0007669"/>
    <property type="project" value="TreeGrafter"/>
</dbReference>
<evidence type="ECO:0000256" key="13">
    <source>
        <dbReference type="PROSITE-ProRule" id="PRU00176"/>
    </source>
</evidence>
<evidence type="ECO:0000256" key="7">
    <source>
        <dbReference type="ARBA" id="ARBA00022884"/>
    </source>
</evidence>
<keyword evidence="5" id="KW-0158">Chromosome</keyword>
<keyword evidence="8" id="KW-0805">Transcription regulation</keyword>
<evidence type="ECO:0000256" key="8">
    <source>
        <dbReference type="ARBA" id="ARBA00023015"/>
    </source>
</evidence>
<reference evidence="16 17" key="1">
    <citation type="submission" date="2019-01" db="EMBL/GenBank/DDBJ databases">
        <authorList>
            <person name="Sayadi A."/>
        </authorList>
    </citation>
    <scope>NUCLEOTIDE SEQUENCE [LARGE SCALE GENOMIC DNA]</scope>
</reference>
<evidence type="ECO:0000256" key="9">
    <source>
        <dbReference type="ARBA" id="ARBA00023163"/>
    </source>
</evidence>
<dbReference type="PANTHER" id="PTHR17250">
    <property type="entry name" value="NEGATIVE ELONGATION FACTOR E"/>
    <property type="match status" value="1"/>
</dbReference>
<protein>
    <recommendedName>
        <fullName evidence="4">Negative elongation factor E</fullName>
    </recommendedName>
</protein>
<feature type="compositionally biased region" description="Basic and acidic residues" evidence="14">
    <location>
        <begin position="37"/>
        <end position="54"/>
    </location>
</feature>
<comment type="function">
    <text evidence="11">Essential component of the NELF complex, a complex that negatively regulates the elongation of transcription by RNA polymerase II by RNA polymerase II. The NELF complex, which acts via an association with the DSIF complex, causes transcriptional pausing.</text>
</comment>
<evidence type="ECO:0000256" key="12">
    <source>
        <dbReference type="ARBA" id="ARBA00065269"/>
    </source>
</evidence>
<dbReference type="CDD" id="cd12305">
    <property type="entry name" value="RRM_NELFE"/>
    <property type="match status" value="1"/>
</dbReference>
<feature type="region of interest" description="Disordered" evidence="14">
    <location>
        <begin position="105"/>
        <end position="125"/>
    </location>
</feature>
<evidence type="ECO:0000256" key="2">
    <source>
        <dbReference type="ARBA" id="ARBA00004286"/>
    </source>
</evidence>
<evidence type="ECO:0000256" key="6">
    <source>
        <dbReference type="ARBA" id="ARBA00022491"/>
    </source>
</evidence>
<dbReference type="Proteomes" id="UP000410492">
    <property type="component" value="Unassembled WGS sequence"/>
</dbReference>
<dbReference type="SMART" id="SM00360">
    <property type="entry name" value="RRM"/>
    <property type="match status" value="1"/>
</dbReference>
<dbReference type="SUPFAM" id="SSF54928">
    <property type="entry name" value="RNA-binding domain, RBD"/>
    <property type="match status" value="1"/>
</dbReference>
<dbReference type="GO" id="GO:0032021">
    <property type="term" value="C:NELF complex"/>
    <property type="evidence" value="ECO:0007669"/>
    <property type="project" value="InterPro"/>
</dbReference>
<evidence type="ECO:0000256" key="3">
    <source>
        <dbReference type="ARBA" id="ARBA00006120"/>
    </source>
</evidence>
<evidence type="ECO:0000256" key="1">
    <source>
        <dbReference type="ARBA" id="ARBA00004123"/>
    </source>
</evidence>
<proteinExistence type="inferred from homology"/>
<dbReference type="GO" id="GO:0003723">
    <property type="term" value="F:RNA binding"/>
    <property type="evidence" value="ECO:0007669"/>
    <property type="project" value="UniProtKB-UniRule"/>
</dbReference>
<sequence length="307" mass="34885">MVYIHFPANFTEEELMLQAKYQKLKKKKKALQALKAPKPEPEKPIIPKRPAEARDAREVAKKLIRSGVIPAITKQQKQQEQGFKRPRGLERKLISDKTVSGYQPFSAVQMDDGPDNPENKPPRIKNLYDTFANARDREERGLIEKPPPKPEKPRQGNTIYVSGYKITEEFLKKHFSTMGNIINISMEIEKNRGFITFDKVEAADRAISEMNGSMISDIPLKVSLARRQPQIEPINDSTSSAAWSTLGKVIRTFGHSWLSMNGVGSNFVFCIKVVIIIYSLYVSSIRGSAEYIKPAKFNLVHEMSLFF</sequence>